<name>A0A0F9CBC5_9ZZZZ</name>
<sequence>MGPWLKTYALVIGTVFGLMGAFIGAIISVDENHEVGIVVIWSSVGFAGLMYLVFGFANC</sequence>
<evidence type="ECO:0000256" key="1">
    <source>
        <dbReference type="SAM" id="Phobius"/>
    </source>
</evidence>
<organism evidence="2">
    <name type="scientific">marine sediment metagenome</name>
    <dbReference type="NCBI Taxonomy" id="412755"/>
    <lineage>
        <taxon>unclassified sequences</taxon>
        <taxon>metagenomes</taxon>
        <taxon>ecological metagenomes</taxon>
    </lineage>
</organism>
<proteinExistence type="predicted"/>
<feature type="transmembrane region" description="Helical" evidence="1">
    <location>
        <begin position="35"/>
        <end position="57"/>
    </location>
</feature>
<keyword evidence="1" id="KW-0812">Transmembrane</keyword>
<reference evidence="2" key="1">
    <citation type="journal article" date="2015" name="Nature">
        <title>Complex archaea that bridge the gap between prokaryotes and eukaryotes.</title>
        <authorList>
            <person name="Spang A."/>
            <person name="Saw J.H."/>
            <person name="Jorgensen S.L."/>
            <person name="Zaremba-Niedzwiedzka K."/>
            <person name="Martijn J."/>
            <person name="Lind A.E."/>
            <person name="van Eijk R."/>
            <person name="Schleper C."/>
            <person name="Guy L."/>
            <person name="Ettema T.J."/>
        </authorList>
    </citation>
    <scope>NUCLEOTIDE SEQUENCE</scope>
</reference>
<gene>
    <name evidence="2" type="ORF">LCGC14_2346480</name>
</gene>
<evidence type="ECO:0000313" key="2">
    <source>
        <dbReference type="EMBL" id="KKL46349.1"/>
    </source>
</evidence>
<comment type="caution">
    <text evidence="2">The sequence shown here is derived from an EMBL/GenBank/DDBJ whole genome shotgun (WGS) entry which is preliminary data.</text>
</comment>
<protein>
    <submittedName>
        <fullName evidence="2">Uncharacterized protein</fullName>
    </submittedName>
</protein>
<accession>A0A0F9CBC5</accession>
<keyword evidence="1" id="KW-1133">Transmembrane helix</keyword>
<feature type="transmembrane region" description="Helical" evidence="1">
    <location>
        <begin position="7"/>
        <end position="29"/>
    </location>
</feature>
<keyword evidence="1" id="KW-0472">Membrane</keyword>
<dbReference type="EMBL" id="LAZR01034065">
    <property type="protein sequence ID" value="KKL46349.1"/>
    <property type="molecule type" value="Genomic_DNA"/>
</dbReference>
<dbReference type="AlphaFoldDB" id="A0A0F9CBC5"/>